<evidence type="ECO:0008006" key="5">
    <source>
        <dbReference type="Google" id="ProtNLM"/>
    </source>
</evidence>
<organism evidence="3 4">
    <name type="scientific">Paenibacillus cisolokensis</name>
    <dbReference type="NCBI Taxonomy" id="1658519"/>
    <lineage>
        <taxon>Bacteria</taxon>
        <taxon>Bacillati</taxon>
        <taxon>Bacillota</taxon>
        <taxon>Bacilli</taxon>
        <taxon>Bacillales</taxon>
        <taxon>Paenibacillaceae</taxon>
        <taxon>Paenibacillus</taxon>
    </lineage>
</organism>
<sequence length="511" mass="58567">MFNKRPLNLVRDPKYRDCIQAGYDAFLSIIDRRLGDSETKRLIVAIDGTHGVSFERLREALENFYAHEEIGFIESQSYLKPETQIKEHFKENITDNRAFGRKTNEGIESYFQPEARKLVRAQLEIESAKHRLTVVLGTGAHWLSQDAADLRFFADISRELQQIKHKAGMNNFGGLTGLDTVEKYKVALFVEWPILETYRKRHLHEMDYYIDMNTEDEPKTAGVSDLLGMMKDISNYPLRVKPFFAPGVWGGQYLKQLADLPADMPNCAWSFEPIAPENSILIAQSGVVMEIPFLLVMMTGYKEILGQRIVDLFHDYFPIRFDYLDTIDGSNLSIQVHGKRDFLRKQFNEFMEQQESYYIMEKRPGSKVYLGFTESAGKESFLSAVRTAQDSGIPFDYTEHVQEWDCEKGDLFLIPTGTVHASGKDNLVLEISSTTWWFTFKIYDYVRKDSDGKPRPINIDWAEENIDFEKKPAGSDKILFRSRSLSASREKIGNTCSASGTTCCLSYTAST</sequence>
<gene>
    <name evidence="3" type="ORF">PACILC2_01780</name>
</gene>
<evidence type="ECO:0000256" key="1">
    <source>
        <dbReference type="ARBA" id="ARBA00022723"/>
    </source>
</evidence>
<dbReference type="EMBL" id="BOVJ01000006">
    <property type="protein sequence ID" value="GIQ61610.1"/>
    <property type="molecule type" value="Genomic_DNA"/>
</dbReference>
<proteinExistence type="predicted"/>
<evidence type="ECO:0000256" key="2">
    <source>
        <dbReference type="ARBA" id="ARBA00022833"/>
    </source>
</evidence>
<dbReference type="PANTHER" id="PTHR42742:SF3">
    <property type="entry name" value="FRUCTOKINASE"/>
    <property type="match status" value="1"/>
</dbReference>
<dbReference type="InterPro" id="IPR014710">
    <property type="entry name" value="RmlC-like_jellyroll"/>
</dbReference>
<keyword evidence="1" id="KW-0479">Metal-binding</keyword>
<name>A0ABQ4N0A1_9BACL</name>
<comment type="caution">
    <text evidence="3">The sequence shown here is derived from an EMBL/GenBank/DDBJ whole genome shotgun (WGS) entry which is preliminary data.</text>
</comment>
<dbReference type="InterPro" id="IPR011051">
    <property type="entry name" value="RmlC_Cupin_sf"/>
</dbReference>
<dbReference type="CDD" id="cd07010">
    <property type="entry name" value="cupin_PMI_type_I_N_bac"/>
    <property type="match status" value="1"/>
</dbReference>
<dbReference type="Proteomes" id="UP000680304">
    <property type="component" value="Unassembled WGS sequence"/>
</dbReference>
<protein>
    <recommendedName>
        <fullName evidence="5">Mannose-6-phosphate isomerase</fullName>
    </recommendedName>
</protein>
<dbReference type="SUPFAM" id="SSF51182">
    <property type="entry name" value="RmlC-like cupins"/>
    <property type="match status" value="1"/>
</dbReference>
<dbReference type="Gene3D" id="2.60.120.10">
    <property type="entry name" value="Jelly Rolls"/>
    <property type="match status" value="1"/>
</dbReference>
<evidence type="ECO:0000313" key="3">
    <source>
        <dbReference type="EMBL" id="GIQ61610.1"/>
    </source>
</evidence>
<keyword evidence="2" id="KW-0862">Zinc</keyword>
<dbReference type="PANTHER" id="PTHR42742">
    <property type="entry name" value="TRANSCRIPTIONAL REPRESSOR MPRA"/>
    <property type="match status" value="1"/>
</dbReference>
<evidence type="ECO:0000313" key="4">
    <source>
        <dbReference type="Proteomes" id="UP000680304"/>
    </source>
</evidence>
<keyword evidence="4" id="KW-1185">Reference proteome</keyword>
<accession>A0ABQ4N0A1</accession>
<reference evidence="3 4" key="1">
    <citation type="submission" date="2021-04" db="EMBL/GenBank/DDBJ databases">
        <title>Draft genome sequence of Paenibacillus cisolokensis, LC2-13A.</title>
        <authorList>
            <person name="Uke A."/>
            <person name="Chhe C."/>
            <person name="Baramee S."/>
            <person name="Kosugi A."/>
        </authorList>
    </citation>
    <scope>NUCLEOTIDE SEQUENCE [LARGE SCALE GENOMIC DNA]</scope>
    <source>
        <strain evidence="3 4">LC2-13A</strain>
    </source>
</reference>
<dbReference type="InterPro" id="IPR051804">
    <property type="entry name" value="Carb_Metab_Reg_Kinase/Isom"/>
</dbReference>